<protein>
    <recommendedName>
        <fullName evidence="2">2-amino-4-hydroxy-6-hydroxymethyldihydropteridine diphosphokinase</fullName>
        <ecNumber evidence="2">2.7.6.3</ecNumber>
    </recommendedName>
</protein>
<dbReference type="PANTHER" id="PTHR43071">
    <property type="entry name" value="2-AMINO-4-HYDROXY-6-HYDROXYMETHYLDIHYDROPTERIDINE PYROPHOSPHOKINASE"/>
    <property type="match status" value="1"/>
</dbReference>
<dbReference type="eggNOG" id="COG0801">
    <property type="taxonomic scope" value="Bacteria"/>
</dbReference>
<proteinExistence type="predicted"/>
<comment type="pathway">
    <text evidence="1">Cofactor biosynthesis; tetrahydrofolate biosynthesis; 2-amino-4-hydroxy-6-hydroxymethyl-7,8-dihydropteridine diphosphate from 7,8-dihydroneopterin triphosphate: step 4/4.</text>
</comment>
<feature type="domain" description="7,8-dihydro-6-hydroxymethylpterin-pyrophosphokinase" evidence="8">
    <location>
        <begin position="6"/>
        <end position="129"/>
    </location>
</feature>
<evidence type="ECO:0000256" key="3">
    <source>
        <dbReference type="ARBA" id="ARBA00022679"/>
    </source>
</evidence>
<keyword evidence="7" id="KW-0289">Folate biosynthesis</keyword>
<dbReference type="EMBL" id="ARZY01000018">
    <property type="protein sequence ID" value="EWH09874.1"/>
    <property type="molecule type" value="Genomic_DNA"/>
</dbReference>
<evidence type="ECO:0000313" key="9">
    <source>
        <dbReference type="EMBL" id="EWH09874.1"/>
    </source>
</evidence>
<evidence type="ECO:0000256" key="2">
    <source>
        <dbReference type="ARBA" id="ARBA00013253"/>
    </source>
</evidence>
<dbReference type="GO" id="GO:0046654">
    <property type="term" value="P:tetrahydrofolate biosynthetic process"/>
    <property type="evidence" value="ECO:0007669"/>
    <property type="project" value="UniProtKB-UniPathway"/>
</dbReference>
<name>W7QAM8_9ALTE</name>
<keyword evidence="3" id="KW-0808">Transferase</keyword>
<dbReference type="GO" id="GO:0046656">
    <property type="term" value="P:folic acid biosynthetic process"/>
    <property type="evidence" value="ECO:0007669"/>
    <property type="project" value="UniProtKB-KW"/>
</dbReference>
<comment type="caution">
    <text evidence="9">The sequence shown here is derived from an EMBL/GenBank/DDBJ whole genome shotgun (WGS) entry which is preliminary data.</text>
</comment>
<organism evidence="9 10">
    <name type="scientific">Catenovulum agarivorans DS-2</name>
    <dbReference type="NCBI Taxonomy" id="1328313"/>
    <lineage>
        <taxon>Bacteria</taxon>
        <taxon>Pseudomonadati</taxon>
        <taxon>Pseudomonadota</taxon>
        <taxon>Gammaproteobacteria</taxon>
        <taxon>Alteromonadales</taxon>
        <taxon>Alteromonadaceae</taxon>
        <taxon>Catenovulum</taxon>
    </lineage>
</organism>
<accession>W7QAM8</accession>
<gene>
    <name evidence="9" type="ORF">DS2_10522</name>
</gene>
<dbReference type="GO" id="GO:0003848">
    <property type="term" value="F:2-amino-4-hydroxy-6-hydroxymethyldihydropteridine diphosphokinase activity"/>
    <property type="evidence" value="ECO:0007669"/>
    <property type="project" value="UniProtKB-EC"/>
</dbReference>
<dbReference type="SUPFAM" id="SSF55083">
    <property type="entry name" value="6-hydroxymethyl-7,8-dihydropterin pyrophosphokinase, HPPK"/>
    <property type="match status" value="1"/>
</dbReference>
<evidence type="ECO:0000256" key="4">
    <source>
        <dbReference type="ARBA" id="ARBA00022741"/>
    </source>
</evidence>
<dbReference type="EC" id="2.7.6.3" evidence="2"/>
<evidence type="ECO:0000256" key="6">
    <source>
        <dbReference type="ARBA" id="ARBA00022840"/>
    </source>
</evidence>
<dbReference type="NCBIfam" id="TIGR01498">
    <property type="entry name" value="folK"/>
    <property type="match status" value="1"/>
</dbReference>
<evidence type="ECO:0000259" key="8">
    <source>
        <dbReference type="Pfam" id="PF01288"/>
    </source>
</evidence>
<evidence type="ECO:0000313" key="10">
    <source>
        <dbReference type="Proteomes" id="UP000019276"/>
    </source>
</evidence>
<dbReference type="STRING" id="1328313.DS2_10522"/>
<keyword evidence="6" id="KW-0067">ATP-binding</keyword>
<keyword evidence="4" id="KW-0547">Nucleotide-binding</keyword>
<evidence type="ECO:0000256" key="5">
    <source>
        <dbReference type="ARBA" id="ARBA00022777"/>
    </source>
</evidence>
<dbReference type="AlphaFoldDB" id="W7QAM8"/>
<reference evidence="9 10" key="1">
    <citation type="journal article" date="2014" name="Genome Announc.">
        <title>Draft Genome Sequence of the Agar-Degrading Bacterium Catenovulum sp. Strain DS-2, Isolated from Intestines of Haliotis diversicolor.</title>
        <authorList>
            <person name="Shan D."/>
            <person name="Li X."/>
            <person name="Gu Z."/>
            <person name="Wei G."/>
            <person name="Gao Z."/>
            <person name="Shao Z."/>
        </authorList>
    </citation>
    <scope>NUCLEOTIDE SEQUENCE [LARGE SCALE GENOMIC DNA]</scope>
    <source>
        <strain evidence="9 10">DS-2</strain>
    </source>
</reference>
<dbReference type="RefSeq" id="WP_035014722.1">
    <property type="nucleotide sequence ID" value="NZ_ARZY01000018.1"/>
</dbReference>
<dbReference type="Gene3D" id="3.30.70.560">
    <property type="entry name" value="7,8-Dihydro-6-hydroxymethylpterin-pyrophosphokinase HPPK"/>
    <property type="match status" value="1"/>
</dbReference>
<keyword evidence="10" id="KW-1185">Reference proteome</keyword>
<dbReference type="PANTHER" id="PTHR43071:SF2">
    <property type="entry name" value="2-AMINO-4-HYDROXY-6-HYDROXYMETHYLDIHYDROPTERIDINE PYROPHOSPHOKINASE"/>
    <property type="match status" value="1"/>
</dbReference>
<dbReference type="GO" id="GO:0016301">
    <property type="term" value="F:kinase activity"/>
    <property type="evidence" value="ECO:0007669"/>
    <property type="project" value="UniProtKB-KW"/>
</dbReference>
<keyword evidence="5 9" id="KW-0418">Kinase</keyword>
<dbReference type="InterPro" id="IPR035907">
    <property type="entry name" value="Hppk_sf"/>
</dbReference>
<dbReference type="OrthoDB" id="9790168at2"/>
<evidence type="ECO:0000256" key="1">
    <source>
        <dbReference type="ARBA" id="ARBA00005051"/>
    </source>
</evidence>
<dbReference type="Pfam" id="PF01288">
    <property type="entry name" value="HPPK"/>
    <property type="match status" value="1"/>
</dbReference>
<dbReference type="UniPathway" id="UPA00077">
    <property type="reaction ID" value="UER00155"/>
</dbReference>
<dbReference type="PATRIC" id="fig|1328313.3.peg.2152"/>
<dbReference type="InterPro" id="IPR000550">
    <property type="entry name" value="Hppk"/>
</dbReference>
<evidence type="ECO:0000256" key="7">
    <source>
        <dbReference type="ARBA" id="ARBA00022909"/>
    </source>
</evidence>
<dbReference type="GO" id="GO:0005524">
    <property type="term" value="F:ATP binding"/>
    <property type="evidence" value="ECO:0007669"/>
    <property type="project" value="UniProtKB-KW"/>
</dbReference>
<sequence length="162" mass="18654">MTLVAVSLGTNKQTEFHLKKAIFLLRPFIEDMSISPVYESEPVKFGGENFNNIVFGGNTELTLNQLVRLLKSVENQYGRNRSAQNKSEITLDLDLLFYGNEVTEQPLSLPRGEITENAFVLFPLCDIYPSQLHPKLNKTYSQLKAEYNNPQQKLWTINFHWD</sequence>
<dbReference type="Proteomes" id="UP000019276">
    <property type="component" value="Unassembled WGS sequence"/>
</dbReference>